<dbReference type="InterPro" id="IPR032033">
    <property type="entry name" value="Cytochrome_P460"/>
</dbReference>
<dbReference type="RefSeq" id="WP_090559347.1">
    <property type="nucleotide sequence ID" value="NZ_FNRA01000012.1"/>
</dbReference>
<name>A0A1H4GYZ6_9SPHI</name>
<dbReference type="EMBL" id="FNRA01000012">
    <property type="protein sequence ID" value="SEB14797.1"/>
    <property type="molecule type" value="Genomic_DNA"/>
</dbReference>
<keyword evidence="4" id="KW-1185">Reference proteome</keyword>
<proteinExistence type="predicted"/>
<organism evidence="3 4">
    <name type="scientific">Pedobacter hartonius</name>
    <dbReference type="NCBI Taxonomy" id="425514"/>
    <lineage>
        <taxon>Bacteria</taxon>
        <taxon>Pseudomonadati</taxon>
        <taxon>Bacteroidota</taxon>
        <taxon>Sphingobacteriia</taxon>
        <taxon>Sphingobacteriales</taxon>
        <taxon>Sphingobacteriaceae</taxon>
        <taxon>Pedobacter</taxon>
    </lineage>
</organism>
<protein>
    <submittedName>
        <fullName evidence="3">Cytochrome P460</fullName>
    </submittedName>
</protein>
<keyword evidence="1" id="KW-1133">Transmembrane helix</keyword>
<accession>A0A1H4GYZ6</accession>
<dbReference type="Gene3D" id="3.50.70.20">
    <property type="entry name" value="Cytochrome P460"/>
    <property type="match status" value="1"/>
</dbReference>
<sequence length="321" mass="36020">MSAVSQTPLKKIIISLVFVVLGCLLILQFINRPVIENPPVTGDLQAPQEVKAILKRACYDCHSNESNIRWYDKIAPAYWKVAEDVKKGREGLNFSVWSAMAKPEQAAKLWEAVNQIQAGAMPIKSYQIVHPGTKVSATDLLILRNYLSGTVTSKLADTSKTNALDIQYDKWAKGAEAPKTNLPVALNGIEFIPDYKNWQVVTTSDRFDNNSLRVVFGNDIAIKAIKKNHINPWPNGAIFAKVAWDRLKDANGNVKTGAFKQVEYMIKNDKKYASTAGWGFARFKTPKMLPYGKTRLFATECVNCHRPMKNNDFVFTMPVKH</sequence>
<dbReference type="SMART" id="SM01235">
    <property type="entry name" value="Haem_bd"/>
    <property type="match status" value="1"/>
</dbReference>
<evidence type="ECO:0000259" key="2">
    <source>
        <dbReference type="SMART" id="SM01235"/>
    </source>
</evidence>
<reference evidence="3 4" key="1">
    <citation type="submission" date="2016-10" db="EMBL/GenBank/DDBJ databases">
        <authorList>
            <person name="de Groot N.N."/>
        </authorList>
    </citation>
    <scope>NUCLEOTIDE SEQUENCE [LARGE SCALE GENOMIC DNA]</scope>
    <source>
        <strain evidence="3 4">DSM 19033</strain>
    </source>
</reference>
<dbReference type="Pfam" id="PF14376">
    <property type="entry name" value="Haem_bd"/>
    <property type="match status" value="1"/>
</dbReference>
<dbReference type="OrthoDB" id="196738at2"/>
<feature type="transmembrane region" description="Helical" evidence="1">
    <location>
        <begin position="12"/>
        <end position="30"/>
    </location>
</feature>
<evidence type="ECO:0000313" key="3">
    <source>
        <dbReference type="EMBL" id="SEB14797.1"/>
    </source>
</evidence>
<dbReference type="Proteomes" id="UP000198850">
    <property type="component" value="Unassembled WGS sequence"/>
</dbReference>
<dbReference type="InterPro" id="IPR025992">
    <property type="entry name" value="Haem-bd"/>
</dbReference>
<evidence type="ECO:0000313" key="4">
    <source>
        <dbReference type="Proteomes" id="UP000198850"/>
    </source>
</evidence>
<dbReference type="InterPro" id="IPR038142">
    <property type="entry name" value="Cytochrome_P460_sp"/>
</dbReference>
<dbReference type="AlphaFoldDB" id="A0A1H4GYZ6"/>
<feature type="domain" description="Haem-binding" evidence="2">
    <location>
        <begin position="21"/>
        <end position="151"/>
    </location>
</feature>
<keyword evidence="1" id="KW-0812">Transmembrane</keyword>
<dbReference type="STRING" id="425514.SAMN05443550_11269"/>
<dbReference type="CDD" id="cd20753">
    <property type="entry name" value="cyt_P460_Mc-like"/>
    <property type="match status" value="1"/>
</dbReference>
<evidence type="ECO:0000256" key="1">
    <source>
        <dbReference type="SAM" id="Phobius"/>
    </source>
</evidence>
<keyword evidence="1" id="KW-0472">Membrane</keyword>
<gene>
    <name evidence="3" type="ORF">SAMN05443550_11269</name>
</gene>
<dbReference type="Pfam" id="PF16694">
    <property type="entry name" value="Cytochrome_P460"/>
    <property type="match status" value="1"/>
</dbReference>